<evidence type="ECO:0000259" key="2">
    <source>
        <dbReference type="Pfam" id="PF22725"/>
    </source>
</evidence>
<reference evidence="3" key="1">
    <citation type="submission" date="2018-05" db="EMBL/GenBank/DDBJ databases">
        <authorList>
            <person name="Lanie J.A."/>
            <person name="Ng W.-L."/>
            <person name="Kazmierczak K.M."/>
            <person name="Andrzejewski T.M."/>
            <person name="Davidsen T.M."/>
            <person name="Wayne K.J."/>
            <person name="Tettelin H."/>
            <person name="Glass J.I."/>
            <person name="Rusch D."/>
            <person name="Podicherti R."/>
            <person name="Tsui H.-C.T."/>
            <person name="Winkler M.E."/>
        </authorList>
    </citation>
    <scope>NUCLEOTIDE SEQUENCE</scope>
</reference>
<dbReference type="PANTHER" id="PTHR43377:SF6">
    <property type="entry name" value="GFO_IDH_MOCA-LIKE OXIDOREDUCTASE N-TERMINAL DOMAIN-CONTAINING PROTEIN"/>
    <property type="match status" value="1"/>
</dbReference>
<feature type="domain" description="Gfo/Idh/MocA-like oxidoreductase N-terminal" evidence="1">
    <location>
        <begin position="12"/>
        <end position="106"/>
    </location>
</feature>
<protein>
    <submittedName>
        <fullName evidence="3">Uncharacterized protein</fullName>
    </submittedName>
</protein>
<evidence type="ECO:0000259" key="1">
    <source>
        <dbReference type="Pfam" id="PF01408"/>
    </source>
</evidence>
<dbReference type="Pfam" id="PF22725">
    <property type="entry name" value="GFO_IDH_MocA_C3"/>
    <property type="match status" value="1"/>
</dbReference>
<dbReference type="Pfam" id="PF01408">
    <property type="entry name" value="GFO_IDH_MocA"/>
    <property type="match status" value="1"/>
</dbReference>
<dbReference type="Gene3D" id="3.40.50.720">
    <property type="entry name" value="NAD(P)-binding Rossmann-like Domain"/>
    <property type="match status" value="1"/>
</dbReference>
<dbReference type="InterPro" id="IPR055170">
    <property type="entry name" value="GFO_IDH_MocA-like_dom"/>
</dbReference>
<dbReference type="InterPro" id="IPR000683">
    <property type="entry name" value="Gfo/Idh/MocA-like_OxRdtase_N"/>
</dbReference>
<dbReference type="PANTHER" id="PTHR43377">
    <property type="entry name" value="BILIVERDIN REDUCTASE A"/>
    <property type="match status" value="1"/>
</dbReference>
<gene>
    <name evidence="3" type="ORF">METZ01_LOCUS430083</name>
</gene>
<name>A0A382Y2F7_9ZZZZ</name>
<feature type="non-terminal residue" evidence="3">
    <location>
        <position position="1"/>
    </location>
</feature>
<dbReference type="SUPFAM" id="SSF51735">
    <property type="entry name" value="NAD(P)-binding Rossmann-fold domains"/>
    <property type="match status" value="1"/>
</dbReference>
<evidence type="ECO:0000313" key="3">
    <source>
        <dbReference type="EMBL" id="SVD77229.1"/>
    </source>
</evidence>
<dbReference type="InterPro" id="IPR051450">
    <property type="entry name" value="Gfo/Idh/MocA_Oxidoreductases"/>
</dbReference>
<dbReference type="AlphaFoldDB" id="A0A382Y2F7"/>
<feature type="domain" description="GFO/IDH/MocA-like oxidoreductase" evidence="2">
    <location>
        <begin position="114"/>
        <end position="223"/>
    </location>
</feature>
<accession>A0A382Y2F7</accession>
<proteinExistence type="predicted"/>
<dbReference type="Gene3D" id="3.30.360.10">
    <property type="entry name" value="Dihydrodipicolinate Reductase, domain 2"/>
    <property type="match status" value="1"/>
</dbReference>
<dbReference type="InterPro" id="IPR036291">
    <property type="entry name" value="NAD(P)-bd_dom_sf"/>
</dbReference>
<dbReference type="GO" id="GO:0000166">
    <property type="term" value="F:nucleotide binding"/>
    <property type="evidence" value="ECO:0007669"/>
    <property type="project" value="InterPro"/>
</dbReference>
<sequence>WGKNLVRNFSELGALSSICDPSTEIANKYASQYNVKNSSFTKIINDPNIKGVVLAVPAHLHASMAIEAMNKGKHVFVEKPLAMNENESELMIATAKKNDVKLMVGHLLQYHPIFKKILKIVNANEIGELNYIYSNRLSFGKVRTKEDIIWSFAPHDISMILSLAGQDPEFVSAKSTSILQKNLADIATIHMEFKSGLKSHISVSWLNLFKEVKLVVSGKSAMLVFDDTKPWNEKLALYPYEVVFSKGIINLKKSDVKYLEVPEEEP</sequence>
<dbReference type="EMBL" id="UINC01172249">
    <property type="protein sequence ID" value="SVD77229.1"/>
    <property type="molecule type" value="Genomic_DNA"/>
</dbReference>
<feature type="non-terminal residue" evidence="3">
    <location>
        <position position="266"/>
    </location>
</feature>
<dbReference type="SUPFAM" id="SSF55347">
    <property type="entry name" value="Glyceraldehyde-3-phosphate dehydrogenase-like, C-terminal domain"/>
    <property type="match status" value="1"/>
</dbReference>
<organism evidence="3">
    <name type="scientific">marine metagenome</name>
    <dbReference type="NCBI Taxonomy" id="408172"/>
    <lineage>
        <taxon>unclassified sequences</taxon>
        <taxon>metagenomes</taxon>
        <taxon>ecological metagenomes</taxon>
    </lineage>
</organism>